<sequence length="476" mass="49519">MANAPNTSLIMTINQIIGRESGLPVVFSRWQLTVIALGAVISYGVVSGSGFPLMVAGPAAVLSYGAAALIALLMMRCLSELTAAHSTPGAFGSYAEAFLGWRTGFVVRAAYVASVVGIVGTEIAMLESAFAWWFAPLPPALVAGGLLAGLSLVHVVGARAFAWMELAFVLIKGLALLALIVLACRYAMGAADFSSEAVHAASASFMQDLHGFALWQAFAIATMGFIGLEILSIAASETKGHGVCVGRSMRTATRWAALLVVAGVSASAWFQWHEVAPPALAPFVFLLEFSQVPGARLAFSVLMVVTVVSVLNCLIYGASRMLFSMARAGQAPAKLAPASGLGRAIAVVTTLAILVYAAHKAFPGVVYVAVSSIAITALLAIWAAIFLAYFRYRRLPDGAGQGRGSWRGAVGALVIVTITVSTLWIEAFAPTLLYGVPFLILLAVCTPKAPRVSVSPQSAAISCLVKPGNPATSAMI</sequence>
<name>D4XFN9_9BURK</name>
<comment type="caution">
    <text evidence="8">The sequence shown here is derived from an EMBL/GenBank/DDBJ whole genome shotgun (WGS) entry which is preliminary data.</text>
</comment>
<feature type="transmembrane region" description="Helical" evidence="6">
    <location>
        <begin position="212"/>
        <end position="234"/>
    </location>
</feature>
<feature type="transmembrane region" description="Helical" evidence="6">
    <location>
        <begin position="169"/>
        <end position="188"/>
    </location>
</feature>
<dbReference type="PIRSF" id="PIRSF006060">
    <property type="entry name" value="AA_transporter"/>
    <property type="match status" value="1"/>
</dbReference>
<keyword evidence="2" id="KW-0813">Transport</keyword>
<evidence type="ECO:0000313" key="9">
    <source>
        <dbReference type="Proteomes" id="UP000004510"/>
    </source>
</evidence>
<dbReference type="Proteomes" id="UP000004510">
    <property type="component" value="Unassembled WGS sequence"/>
</dbReference>
<comment type="subcellular location">
    <subcellularLocation>
        <location evidence="1">Membrane</location>
        <topology evidence="1">Multi-pass membrane protein</topology>
    </subcellularLocation>
</comment>
<dbReference type="Pfam" id="PF00324">
    <property type="entry name" value="AA_permease"/>
    <property type="match status" value="1"/>
</dbReference>
<dbReference type="InterPro" id="IPR004841">
    <property type="entry name" value="AA-permease/SLC12A_dom"/>
</dbReference>
<evidence type="ECO:0000256" key="4">
    <source>
        <dbReference type="ARBA" id="ARBA00022989"/>
    </source>
</evidence>
<gene>
    <name evidence="8" type="ORF">HMPREF0004_4286</name>
</gene>
<feature type="transmembrane region" description="Helical" evidence="6">
    <location>
        <begin position="255"/>
        <end position="272"/>
    </location>
</feature>
<feature type="transmembrane region" description="Helical" evidence="6">
    <location>
        <begin position="404"/>
        <end position="425"/>
    </location>
</feature>
<feature type="transmembrane region" description="Helical" evidence="6">
    <location>
        <begin position="140"/>
        <end position="162"/>
    </location>
</feature>
<evidence type="ECO:0000313" key="8">
    <source>
        <dbReference type="EMBL" id="EFF74331.1"/>
    </source>
</evidence>
<reference evidence="9" key="1">
    <citation type="submission" date="2010-03" db="EMBL/GenBank/DDBJ databases">
        <title>Complete sequence of Mobiluncus curtisii ATCC 43063.</title>
        <authorList>
            <person name="Muzny D."/>
            <person name="Qin X."/>
            <person name="Deng J."/>
            <person name="Jiang H."/>
            <person name="Liu Y."/>
            <person name="Qu J."/>
            <person name="Song X.-Z."/>
            <person name="Zhang L."/>
            <person name="Thornton R."/>
            <person name="Coyle M."/>
            <person name="Francisco L."/>
            <person name="Jackson L."/>
            <person name="Javaid M."/>
            <person name="Korchina V."/>
            <person name="Kovar C."/>
            <person name="Mata R."/>
            <person name="Mathew T."/>
            <person name="Ngo R."/>
            <person name="Nguyen L."/>
            <person name="Nguyen N."/>
            <person name="Okwuonu G."/>
            <person name="Ongeri F."/>
            <person name="Pham C."/>
            <person name="Simmons D."/>
            <person name="Wilczek-Boney K."/>
            <person name="Hale W."/>
            <person name="Jakkamsetti A."/>
            <person name="Pham P."/>
            <person name="Ruth R."/>
            <person name="San Lucas F."/>
            <person name="Warren J."/>
            <person name="Zhang J."/>
            <person name="Zhao Z."/>
            <person name="Zhou C."/>
            <person name="Zhu D."/>
            <person name="Lee S."/>
            <person name="Bess C."/>
            <person name="Blankenburg K."/>
            <person name="Forbes L."/>
            <person name="Fu Q."/>
            <person name="Gubbala S."/>
            <person name="Hirani K."/>
            <person name="Jayaseelan J.C."/>
            <person name="Lara F."/>
            <person name="Munidasa M."/>
            <person name="Palculict T."/>
            <person name="Patil S."/>
            <person name="Pu L.-L."/>
            <person name="Saada N."/>
            <person name="Tang L."/>
            <person name="Weissenberger G."/>
            <person name="Zhu Y."/>
            <person name="Hemphill L."/>
            <person name="Shang Y."/>
            <person name="Youmans B."/>
            <person name="Ayvaz T."/>
            <person name="Ross M."/>
            <person name="Santibanez J."/>
            <person name="Aqrawi P."/>
            <person name="Gross S."/>
            <person name="Joshi V."/>
            <person name="Fowler G."/>
            <person name="Nazareth L."/>
            <person name="Reid J."/>
            <person name="Worley K."/>
            <person name="Petrosino J."/>
            <person name="Highlander S."/>
            <person name="Gibbs R."/>
            <person name="Gibbs R."/>
        </authorList>
    </citation>
    <scope>NUCLEOTIDE SEQUENCE [LARGE SCALE GENOMIC DNA]</scope>
    <source>
        <strain evidence="9">ATCC 43553</strain>
    </source>
</reference>
<evidence type="ECO:0000256" key="5">
    <source>
        <dbReference type="ARBA" id="ARBA00023136"/>
    </source>
</evidence>
<dbReference type="PANTHER" id="PTHR43495">
    <property type="entry name" value="GABA PERMEASE"/>
    <property type="match status" value="1"/>
</dbReference>
<evidence type="ECO:0000256" key="1">
    <source>
        <dbReference type="ARBA" id="ARBA00004141"/>
    </source>
</evidence>
<dbReference type="GO" id="GO:0055085">
    <property type="term" value="P:transmembrane transport"/>
    <property type="evidence" value="ECO:0007669"/>
    <property type="project" value="InterPro"/>
</dbReference>
<dbReference type="eggNOG" id="COG1113">
    <property type="taxonomic scope" value="Bacteria"/>
</dbReference>
<feature type="transmembrane region" description="Helical" evidence="6">
    <location>
        <begin position="21"/>
        <end position="45"/>
    </location>
</feature>
<evidence type="ECO:0000256" key="2">
    <source>
        <dbReference type="ARBA" id="ARBA00022448"/>
    </source>
</evidence>
<keyword evidence="4 6" id="KW-1133">Transmembrane helix</keyword>
<dbReference type="HOGENOM" id="CLU_616131_0_0_4"/>
<dbReference type="PANTHER" id="PTHR43495:SF5">
    <property type="entry name" value="GAMMA-AMINOBUTYRIC ACID PERMEASE"/>
    <property type="match status" value="1"/>
</dbReference>
<proteinExistence type="predicted"/>
<keyword evidence="3 6" id="KW-0812">Transmembrane</keyword>
<feature type="transmembrane region" description="Helical" evidence="6">
    <location>
        <begin position="51"/>
        <end position="73"/>
    </location>
</feature>
<feature type="transmembrane region" description="Helical" evidence="6">
    <location>
        <begin position="365"/>
        <end position="392"/>
    </location>
</feature>
<feature type="transmembrane region" description="Helical" evidence="6">
    <location>
        <begin position="297"/>
        <end position="319"/>
    </location>
</feature>
<keyword evidence="5 6" id="KW-0472">Membrane</keyword>
<evidence type="ECO:0000256" key="3">
    <source>
        <dbReference type="ARBA" id="ARBA00022692"/>
    </source>
</evidence>
<dbReference type="AlphaFoldDB" id="D4XFN9"/>
<evidence type="ECO:0000259" key="7">
    <source>
        <dbReference type="Pfam" id="PF00324"/>
    </source>
</evidence>
<organism evidence="8 9">
    <name type="scientific">Achromobacter piechaudii ATCC 43553</name>
    <dbReference type="NCBI Taxonomy" id="742159"/>
    <lineage>
        <taxon>Bacteria</taxon>
        <taxon>Pseudomonadati</taxon>
        <taxon>Pseudomonadota</taxon>
        <taxon>Betaproteobacteria</taxon>
        <taxon>Burkholderiales</taxon>
        <taxon>Alcaligenaceae</taxon>
        <taxon>Achromobacter</taxon>
    </lineage>
</organism>
<evidence type="ECO:0000256" key="6">
    <source>
        <dbReference type="SAM" id="Phobius"/>
    </source>
</evidence>
<feature type="transmembrane region" description="Helical" evidence="6">
    <location>
        <begin position="109"/>
        <end position="134"/>
    </location>
</feature>
<dbReference type="EMBL" id="ADMS01000099">
    <property type="protein sequence ID" value="EFF74331.1"/>
    <property type="molecule type" value="Genomic_DNA"/>
</dbReference>
<dbReference type="Gene3D" id="1.20.1740.10">
    <property type="entry name" value="Amino acid/polyamine transporter I"/>
    <property type="match status" value="1"/>
</dbReference>
<accession>D4XFN9</accession>
<dbReference type="GO" id="GO:0016020">
    <property type="term" value="C:membrane"/>
    <property type="evidence" value="ECO:0007669"/>
    <property type="project" value="UniProtKB-SubCell"/>
</dbReference>
<protein>
    <submittedName>
        <fullName evidence="8">Amino acid permease</fullName>
    </submittedName>
</protein>
<dbReference type="PATRIC" id="fig|742159.3.peg.5290"/>
<feature type="transmembrane region" description="Helical" evidence="6">
    <location>
        <begin position="340"/>
        <end position="359"/>
    </location>
</feature>
<feature type="domain" description="Amino acid permease/ SLC12A" evidence="7">
    <location>
        <begin position="32"/>
        <end position="394"/>
    </location>
</feature>